<reference evidence="2 3" key="1">
    <citation type="journal article" date="2019" name="Nat. Ecol. Evol.">
        <title>Megaphylogeny resolves global patterns of mushroom evolution.</title>
        <authorList>
            <person name="Varga T."/>
            <person name="Krizsan K."/>
            <person name="Foldi C."/>
            <person name="Dima B."/>
            <person name="Sanchez-Garcia M."/>
            <person name="Sanchez-Ramirez S."/>
            <person name="Szollosi G.J."/>
            <person name="Szarkandi J.G."/>
            <person name="Papp V."/>
            <person name="Albert L."/>
            <person name="Andreopoulos W."/>
            <person name="Angelini C."/>
            <person name="Antonin V."/>
            <person name="Barry K.W."/>
            <person name="Bougher N.L."/>
            <person name="Buchanan P."/>
            <person name="Buyck B."/>
            <person name="Bense V."/>
            <person name="Catcheside P."/>
            <person name="Chovatia M."/>
            <person name="Cooper J."/>
            <person name="Damon W."/>
            <person name="Desjardin D."/>
            <person name="Finy P."/>
            <person name="Geml J."/>
            <person name="Haridas S."/>
            <person name="Hughes K."/>
            <person name="Justo A."/>
            <person name="Karasinski D."/>
            <person name="Kautmanova I."/>
            <person name="Kiss B."/>
            <person name="Kocsube S."/>
            <person name="Kotiranta H."/>
            <person name="LaButti K.M."/>
            <person name="Lechner B.E."/>
            <person name="Liimatainen K."/>
            <person name="Lipzen A."/>
            <person name="Lukacs Z."/>
            <person name="Mihaltcheva S."/>
            <person name="Morgado L.N."/>
            <person name="Niskanen T."/>
            <person name="Noordeloos M.E."/>
            <person name="Ohm R.A."/>
            <person name="Ortiz-Santana B."/>
            <person name="Ovrebo C."/>
            <person name="Racz N."/>
            <person name="Riley R."/>
            <person name="Savchenko A."/>
            <person name="Shiryaev A."/>
            <person name="Soop K."/>
            <person name="Spirin V."/>
            <person name="Szebenyi C."/>
            <person name="Tomsovsky M."/>
            <person name="Tulloss R.E."/>
            <person name="Uehling J."/>
            <person name="Grigoriev I.V."/>
            <person name="Vagvolgyi C."/>
            <person name="Papp T."/>
            <person name="Martin F.M."/>
            <person name="Miettinen O."/>
            <person name="Hibbett D.S."/>
            <person name="Nagy L.G."/>
        </authorList>
    </citation>
    <scope>NUCLEOTIDE SEQUENCE [LARGE SCALE GENOMIC DNA]</scope>
    <source>
        <strain evidence="2 3">FP101781</strain>
    </source>
</reference>
<keyword evidence="1" id="KW-0812">Transmembrane</keyword>
<evidence type="ECO:0000313" key="3">
    <source>
        <dbReference type="Proteomes" id="UP000298030"/>
    </source>
</evidence>
<organism evidence="2 3">
    <name type="scientific">Coprinellus micaceus</name>
    <name type="common">Glistening ink-cap mushroom</name>
    <name type="synonym">Coprinus micaceus</name>
    <dbReference type="NCBI Taxonomy" id="71717"/>
    <lineage>
        <taxon>Eukaryota</taxon>
        <taxon>Fungi</taxon>
        <taxon>Dikarya</taxon>
        <taxon>Basidiomycota</taxon>
        <taxon>Agaricomycotina</taxon>
        <taxon>Agaricomycetes</taxon>
        <taxon>Agaricomycetidae</taxon>
        <taxon>Agaricales</taxon>
        <taxon>Agaricineae</taxon>
        <taxon>Psathyrellaceae</taxon>
        <taxon>Coprinellus</taxon>
    </lineage>
</organism>
<keyword evidence="3" id="KW-1185">Reference proteome</keyword>
<proteinExistence type="predicted"/>
<evidence type="ECO:0000313" key="2">
    <source>
        <dbReference type="EMBL" id="TEB36826.1"/>
    </source>
</evidence>
<sequence length="126" mass="14124">MLYHNTLLIHHRFATPTGMLTYRFGSLYGTVVVWVSGSLFIPLLCTVLKHLTFTYFVYMPLLSRTPHSRRPSTPPSLCLYVHPRSPLSFVPNVRVFASFSGITFNGSRTRSLLCTAALCGIQLSTV</sequence>
<dbReference type="Proteomes" id="UP000298030">
    <property type="component" value="Unassembled WGS sequence"/>
</dbReference>
<dbReference type="EMBL" id="QPFP01000005">
    <property type="protein sequence ID" value="TEB36826.1"/>
    <property type="molecule type" value="Genomic_DNA"/>
</dbReference>
<dbReference type="AlphaFoldDB" id="A0A4Y7TRM9"/>
<feature type="transmembrane region" description="Helical" evidence="1">
    <location>
        <begin position="31"/>
        <end position="58"/>
    </location>
</feature>
<name>A0A4Y7TRM9_COPMI</name>
<keyword evidence="1" id="KW-0472">Membrane</keyword>
<evidence type="ECO:0000256" key="1">
    <source>
        <dbReference type="SAM" id="Phobius"/>
    </source>
</evidence>
<protein>
    <submittedName>
        <fullName evidence="2">Uncharacterized protein</fullName>
    </submittedName>
</protein>
<gene>
    <name evidence="2" type="ORF">FA13DRAFT_1087372</name>
</gene>
<keyword evidence="1" id="KW-1133">Transmembrane helix</keyword>
<comment type="caution">
    <text evidence="2">The sequence shown here is derived from an EMBL/GenBank/DDBJ whole genome shotgun (WGS) entry which is preliminary data.</text>
</comment>
<accession>A0A4Y7TRM9</accession>